<protein>
    <submittedName>
        <fullName evidence="1">Uncharacterized protein</fullName>
    </submittedName>
</protein>
<dbReference type="EMBL" id="AP022584">
    <property type="protein sequence ID" value="BBY13817.1"/>
    <property type="molecule type" value="Genomic_DNA"/>
</dbReference>
<evidence type="ECO:0000313" key="1">
    <source>
        <dbReference type="EMBL" id="BBY13817.1"/>
    </source>
</evidence>
<keyword evidence="2" id="KW-1185">Reference proteome</keyword>
<dbReference type="Proteomes" id="UP000466831">
    <property type="component" value="Chromosome"/>
</dbReference>
<proteinExistence type="predicted"/>
<gene>
    <name evidence="1" type="ORF">MMARJ_45570</name>
</gene>
<organism evidence="1 2">
    <name type="scientific">Mycobacterium marseillense</name>
    <dbReference type="NCBI Taxonomy" id="701042"/>
    <lineage>
        <taxon>Bacteria</taxon>
        <taxon>Bacillati</taxon>
        <taxon>Actinomycetota</taxon>
        <taxon>Actinomycetes</taxon>
        <taxon>Mycobacteriales</taxon>
        <taxon>Mycobacteriaceae</taxon>
        <taxon>Mycobacterium</taxon>
        <taxon>Mycobacterium avium complex (MAC)</taxon>
    </lineage>
</organism>
<reference evidence="1 2" key="1">
    <citation type="journal article" date="2019" name="Emerg. Microbes Infect.">
        <title>Comprehensive subspecies identification of 175 nontuberculous mycobacteria species based on 7547 genomic profiles.</title>
        <authorList>
            <person name="Matsumoto Y."/>
            <person name="Kinjo T."/>
            <person name="Motooka D."/>
            <person name="Nabeya D."/>
            <person name="Jung N."/>
            <person name="Uechi K."/>
            <person name="Horii T."/>
            <person name="Iida T."/>
            <person name="Fujita J."/>
            <person name="Nakamura S."/>
        </authorList>
    </citation>
    <scope>NUCLEOTIDE SEQUENCE [LARGE SCALE GENOMIC DNA]</scope>
    <source>
        <strain evidence="1 2">JCM 17324</strain>
    </source>
</reference>
<name>A0ABM7JIK1_9MYCO</name>
<evidence type="ECO:0000313" key="2">
    <source>
        <dbReference type="Proteomes" id="UP000466831"/>
    </source>
</evidence>
<sequence length="70" mass="7732">MRDDTVLALGGDDHQPLGAGFGRLGGDQFYARGIDHRQQFLGDRFGRRQETGTETGGGHDCSAWHHHVWA</sequence>
<accession>A0ABM7JIK1</accession>